<feature type="non-terminal residue" evidence="2">
    <location>
        <position position="1"/>
    </location>
</feature>
<dbReference type="EMBL" id="AMZH03015588">
    <property type="protein sequence ID" value="RRT45809.1"/>
    <property type="molecule type" value="Genomic_DNA"/>
</dbReference>
<evidence type="ECO:0000313" key="3">
    <source>
        <dbReference type="Proteomes" id="UP000287651"/>
    </source>
</evidence>
<feature type="compositionally biased region" description="Basic and acidic residues" evidence="1">
    <location>
        <begin position="1"/>
        <end position="10"/>
    </location>
</feature>
<feature type="region of interest" description="Disordered" evidence="1">
    <location>
        <begin position="1"/>
        <end position="78"/>
    </location>
</feature>
<evidence type="ECO:0000256" key="1">
    <source>
        <dbReference type="SAM" id="MobiDB-lite"/>
    </source>
</evidence>
<organism evidence="2 3">
    <name type="scientific">Ensete ventricosum</name>
    <name type="common">Abyssinian banana</name>
    <name type="synonym">Musa ensete</name>
    <dbReference type="NCBI Taxonomy" id="4639"/>
    <lineage>
        <taxon>Eukaryota</taxon>
        <taxon>Viridiplantae</taxon>
        <taxon>Streptophyta</taxon>
        <taxon>Embryophyta</taxon>
        <taxon>Tracheophyta</taxon>
        <taxon>Spermatophyta</taxon>
        <taxon>Magnoliopsida</taxon>
        <taxon>Liliopsida</taxon>
        <taxon>Zingiberales</taxon>
        <taxon>Musaceae</taxon>
        <taxon>Ensete</taxon>
    </lineage>
</organism>
<feature type="compositionally biased region" description="Polar residues" evidence="1">
    <location>
        <begin position="20"/>
        <end position="31"/>
    </location>
</feature>
<evidence type="ECO:0000313" key="2">
    <source>
        <dbReference type="EMBL" id="RRT45809.1"/>
    </source>
</evidence>
<sequence length="78" mass="8116">GKGEGGEGERAVGGGGGKPTSEQASCGTRLQNRGLRGSTGTGSLKKDPHYEPHPMQNVRRAAEDGPLRFGPTEDRESP</sequence>
<comment type="caution">
    <text evidence="2">The sequence shown here is derived from an EMBL/GenBank/DDBJ whole genome shotgun (WGS) entry which is preliminary data.</text>
</comment>
<accession>A0A426Y213</accession>
<name>A0A426Y213_ENSVE</name>
<dbReference type="Proteomes" id="UP000287651">
    <property type="component" value="Unassembled WGS sequence"/>
</dbReference>
<protein>
    <submittedName>
        <fullName evidence="2">Uncharacterized protein</fullName>
    </submittedName>
</protein>
<dbReference type="AlphaFoldDB" id="A0A426Y213"/>
<feature type="compositionally biased region" description="Basic and acidic residues" evidence="1">
    <location>
        <begin position="60"/>
        <end position="78"/>
    </location>
</feature>
<gene>
    <name evidence="2" type="ORF">B296_00050170</name>
</gene>
<proteinExistence type="predicted"/>
<reference evidence="2 3" key="1">
    <citation type="journal article" date="2014" name="Agronomy (Basel)">
        <title>A Draft Genome Sequence for Ensete ventricosum, the Drought-Tolerant Tree Against Hunger.</title>
        <authorList>
            <person name="Harrison J."/>
            <person name="Moore K.A."/>
            <person name="Paszkiewicz K."/>
            <person name="Jones T."/>
            <person name="Grant M."/>
            <person name="Ambacheew D."/>
            <person name="Muzemil S."/>
            <person name="Studholme D.J."/>
        </authorList>
    </citation>
    <scope>NUCLEOTIDE SEQUENCE [LARGE SCALE GENOMIC DNA]</scope>
</reference>